<organism evidence="4 5">
    <name type="scientific">Spirosoma utsteinense</name>
    <dbReference type="NCBI Taxonomy" id="2585773"/>
    <lineage>
        <taxon>Bacteria</taxon>
        <taxon>Pseudomonadati</taxon>
        <taxon>Bacteroidota</taxon>
        <taxon>Cytophagia</taxon>
        <taxon>Cytophagales</taxon>
        <taxon>Cytophagaceae</taxon>
        <taxon>Spirosoma</taxon>
    </lineage>
</organism>
<evidence type="ECO:0000259" key="3">
    <source>
        <dbReference type="PROSITE" id="PS50110"/>
    </source>
</evidence>
<sequence>MKVLIVDDEPNILLSLEFLMKKEGYRVFIARDGAEAFDIIRQEVPDLLLLDVMMPRVDGYEVCQFVKQSPEYQHCKVIFLSAKSKEIDVKRGLALGADLYLPKPFSTRELVAKIHELLPQTASSSGR</sequence>
<dbReference type="EMBL" id="VFIA01000023">
    <property type="protein sequence ID" value="MBC3793132.1"/>
    <property type="molecule type" value="Genomic_DNA"/>
</dbReference>
<dbReference type="Pfam" id="PF00072">
    <property type="entry name" value="Response_reg"/>
    <property type="match status" value="1"/>
</dbReference>
<dbReference type="Gene3D" id="3.40.50.2300">
    <property type="match status" value="1"/>
</dbReference>
<name>A0ABR6W980_9BACT</name>
<keyword evidence="1 2" id="KW-0597">Phosphoprotein</keyword>
<dbReference type="SUPFAM" id="SSF52172">
    <property type="entry name" value="CheY-like"/>
    <property type="match status" value="1"/>
</dbReference>
<dbReference type="PANTHER" id="PTHR44591:SF3">
    <property type="entry name" value="RESPONSE REGULATORY DOMAIN-CONTAINING PROTEIN"/>
    <property type="match status" value="1"/>
</dbReference>
<dbReference type="InterPro" id="IPR050595">
    <property type="entry name" value="Bact_response_regulator"/>
</dbReference>
<feature type="modified residue" description="4-aspartylphosphate" evidence="2">
    <location>
        <position position="51"/>
    </location>
</feature>
<comment type="caution">
    <text evidence="4">The sequence shown here is derived from an EMBL/GenBank/DDBJ whole genome shotgun (WGS) entry which is preliminary data.</text>
</comment>
<dbReference type="PANTHER" id="PTHR44591">
    <property type="entry name" value="STRESS RESPONSE REGULATOR PROTEIN 1"/>
    <property type="match status" value="1"/>
</dbReference>
<protein>
    <submittedName>
        <fullName evidence="4">DNA-binding response OmpR family regulator</fullName>
    </submittedName>
</protein>
<dbReference type="InterPro" id="IPR001789">
    <property type="entry name" value="Sig_transdc_resp-reg_receiver"/>
</dbReference>
<dbReference type="InterPro" id="IPR011006">
    <property type="entry name" value="CheY-like_superfamily"/>
</dbReference>
<keyword evidence="5" id="KW-1185">Reference proteome</keyword>
<evidence type="ECO:0000313" key="4">
    <source>
        <dbReference type="EMBL" id="MBC3793132.1"/>
    </source>
</evidence>
<dbReference type="RefSeq" id="WP_186738919.1">
    <property type="nucleotide sequence ID" value="NZ_VFIA01000023.1"/>
</dbReference>
<evidence type="ECO:0000256" key="2">
    <source>
        <dbReference type="PROSITE-ProRule" id="PRU00169"/>
    </source>
</evidence>
<reference evidence="4 5" key="1">
    <citation type="submission" date="2019-06" db="EMBL/GenBank/DDBJ databases">
        <title>Spirosoma utsteinense sp. nov. isolated from Antarctic ice-free soils.</title>
        <authorList>
            <person name="Tahon G."/>
        </authorList>
    </citation>
    <scope>NUCLEOTIDE SEQUENCE [LARGE SCALE GENOMIC DNA]</scope>
    <source>
        <strain evidence="4 5">LMG 31447</strain>
    </source>
</reference>
<gene>
    <name evidence="4" type="ORF">FH603_3649</name>
</gene>
<evidence type="ECO:0000313" key="5">
    <source>
        <dbReference type="Proteomes" id="UP000700732"/>
    </source>
</evidence>
<dbReference type="CDD" id="cd17574">
    <property type="entry name" value="REC_OmpR"/>
    <property type="match status" value="1"/>
</dbReference>
<dbReference type="Proteomes" id="UP000700732">
    <property type="component" value="Unassembled WGS sequence"/>
</dbReference>
<dbReference type="PROSITE" id="PS50110">
    <property type="entry name" value="RESPONSE_REGULATORY"/>
    <property type="match status" value="1"/>
</dbReference>
<proteinExistence type="predicted"/>
<accession>A0ABR6W980</accession>
<dbReference type="SMART" id="SM00448">
    <property type="entry name" value="REC"/>
    <property type="match status" value="1"/>
</dbReference>
<keyword evidence="4" id="KW-0238">DNA-binding</keyword>
<feature type="domain" description="Response regulatory" evidence="3">
    <location>
        <begin position="2"/>
        <end position="118"/>
    </location>
</feature>
<evidence type="ECO:0000256" key="1">
    <source>
        <dbReference type="ARBA" id="ARBA00022553"/>
    </source>
</evidence>
<dbReference type="GO" id="GO:0003677">
    <property type="term" value="F:DNA binding"/>
    <property type="evidence" value="ECO:0007669"/>
    <property type="project" value="UniProtKB-KW"/>
</dbReference>